<protein>
    <submittedName>
        <fullName evidence="2">NAD(P)H-binding protein</fullName>
    </submittedName>
</protein>
<feature type="domain" description="NAD(P)-binding" evidence="1">
    <location>
        <begin position="7"/>
        <end position="192"/>
    </location>
</feature>
<dbReference type="SUPFAM" id="SSF51735">
    <property type="entry name" value="NAD(P)-binding Rossmann-fold domains"/>
    <property type="match status" value="1"/>
</dbReference>
<dbReference type="EMBL" id="VUNE01000004">
    <property type="protein sequence ID" value="MST62843.1"/>
    <property type="molecule type" value="Genomic_DNA"/>
</dbReference>
<name>A0A6N7XGX1_9FIRM</name>
<evidence type="ECO:0000313" key="3">
    <source>
        <dbReference type="Proteomes" id="UP000440713"/>
    </source>
</evidence>
<comment type="caution">
    <text evidence="2">The sequence shown here is derived from an EMBL/GenBank/DDBJ whole genome shotgun (WGS) entry which is preliminary data.</text>
</comment>
<dbReference type="Pfam" id="PF13460">
    <property type="entry name" value="NAD_binding_10"/>
    <property type="match status" value="1"/>
</dbReference>
<proteinExistence type="predicted"/>
<dbReference type="InterPro" id="IPR036291">
    <property type="entry name" value="NAD(P)-bd_dom_sf"/>
</dbReference>
<dbReference type="CDD" id="cd05244">
    <property type="entry name" value="BVR-B_like_SDR_a"/>
    <property type="match status" value="1"/>
</dbReference>
<keyword evidence="3" id="KW-1185">Reference proteome</keyword>
<dbReference type="Gene3D" id="3.40.50.720">
    <property type="entry name" value="NAD(P)-binding Rossmann-like Domain"/>
    <property type="match status" value="1"/>
</dbReference>
<accession>A0A6N7XGX1</accession>
<dbReference type="InterPro" id="IPR016040">
    <property type="entry name" value="NAD(P)-bd_dom"/>
</dbReference>
<dbReference type="PANTHER" id="PTHR43355:SF2">
    <property type="entry name" value="FLAVIN REDUCTASE (NADPH)"/>
    <property type="match status" value="1"/>
</dbReference>
<dbReference type="AlphaFoldDB" id="A0A6N7XGX1"/>
<dbReference type="PANTHER" id="PTHR43355">
    <property type="entry name" value="FLAVIN REDUCTASE (NADPH)"/>
    <property type="match status" value="1"/>
</dbReference>
<dbReference type="Proteomes" id="UP000440713">
    <property type="component" value="Unassembled WGS sequence"/>
</dbReference>
<dbReference type="InterPro" id="IPR051606">
    <property type="entry name" value="Polyketide_Oxido-like"/>
</dbReference>
<dbReference type="GO" id="GO:0016646">
    <property type="term" value="F:oxidoreductase activity, acting on the CH-NH group of donors, NAD or NADP as acceptor"/>
    <property type="evidence" value="ECO:0007669"/>
    <property type="project" value="TreeGrafter"/>
</dbReference>
<evidence type="ECO:0000313" key="2">
    <source>
        <dbReference type="EMBL" id="MST62843.1"/>
    </source>
</evidence>
<evidence type="ECO:0000259" key="1">
    <source>
        <dbReference type="Pfam" id="PF13460"/>
    </source>
</evidence>
<reference evidence="2 3" key="1">
    <citation type="submission" date="2019-08" db="EMBL/GenBank/DDBJ databases">
        <title>In-depth cultivation of the pig gut microbiome towards novel bacterial diversity and tailored functional studies.</title>
        <authorList>
            <person name="Wylensek D."/>
            <person name="Hitch T.C.A."/>
            <person name="Clavel T."/>
        </authorList>
    </citation>
    <scope>NUCLEOTIDE SEQUENCE [LARGE SCALE GENOMIC DNA]</scope>
    <source>
        <strain evidence="2 3">WCA-SAB-591-4A-A</strain>
    </source>
</reference>
<gene>
    <name evidence="2" type="ORF">FYJ71_07660</name>
</gene>
<sequence length="209" mass="22830">MKIAVVGANGRTGNLIVEEALNRGVDVTAIVRGENKTNASKVLIKDVFDLSKDDLVKFDVVVDAIGAWTEDSLNVIPDAVKYLAEILENTDVRLLVVGGAGSLYTDEEKTVTVADAPDFPEIFKPVASVHQSALNHLRKQNNLKWTYVSPAADYQADGKRSGEYILAGEYFTLNDRGESVISYADYAIAMLDEIESGNHIRERISVLGK</sequence>
<dbReference type="RefSeq" id="WP_154538284.1">
    <property type="nucleotide sequence ID" value="NZ_VUNE01000004.1"/>
</dbReference>
<organism evidence="2 3">
    <name type="scientific">Peptostreptococcus porci</name>
    <dbReference type="NCBI Taxonomy" id="2652282"/>
    <lineage>
        <taxon>Bacteria</taxon>
        <taxon>Bacillati</taxon>
        <taxon>Bacillota</taxon>
        <taxon>Clostridia</taxon>
        <taxon>Peptostreptococcales</taxon>
        <taxon>Peptostreptococcaceae</taxon>
        <taxon>Peptostreptococcus</taxon>
    </lineage>
</organism>